<dbReference type="EMBL" id="JABTEG010000004">
    <property type="protein sequence ID" value="KAG4305093.1"/>
    <property type="molecule type" value="Genomic_DNA"/>
</dbReference>
<evidence type="ECO:0000313" key="1">
    <source>
        <dbReference type="EMBL" id="KAG4305093.1"/>
    </source>
</evidence>
<dbReference type="Proteomes" id="UP000768646">
    <property type="component" value="Unassembled WGS sequence"/>
</dbReference>
<organism evidence="1 2">
    <name type="scientific">Pneumocystis oryctolagi</name>
    <dbReference type="NCBI Taxonomy" id="42067"/>
    <lineage>
        <taxon>Eukaryota</taxon>
        <taxon>Fungi</taxon>
        <taxon>Dikarya</taxon>
        <taxon>Ascomycota</taxon>
        <taxon>Taphrinomycotina</taxon>
        <taxon>Pneumocystomycetes</taxon>
        <taxon>Pneumocystaceae</taxon>
        <taxon>Pneumocystis</taxon>
    </lineage>
</organism>
<reference evidence="1 2" key="1">
    <citation type="journal article" date="2021" name="Commun. Biol.">
        <title>Genomic insights into the host specific adaptation of the Pneumocystis genus.</title>
        <authorList>
            <person name="Cisse O.H."/>
            <person name="Ma L."/>
            <person name="Dekker J.P."/>
            <person name="Khil P.P."/>
            <person name="Youn J.-H."/>
            <person name="Brenchley J.M."/>
            <person name="Blair R."/>
            <person name="Pahar B."/>
            <person name="Chabe M."/>
            <person name="Van Rompay K.K.A."/>
            <person name="Keesler R."/>
            <person name="Sukura A."/>
            <person name="Hirsch V."/>
            <person name="Kutty G."/>
            <person name="Liu Y."/>
            <person name="Peng L."/>
            <person name="Chen J."/>
            <person name="Song J."/>
            <person name="Weissenbacher-Lang C."/>
            <person name="Xu J."/>
            <person name="Upham N.S."/>
            <person name="Stajich J.E."/>
            <person name="Cuomo C.A."/>
            <person name="Cushion M.T."/>
            <person name="Kovacs J.A."/>
        </authorList>
    </citation>
    <scope>NUCLEOTIDE SEQUENCE [LARGE SCALE GENOMIC DNA]</scope>
    <source>
        <strain evidence="1 2">RABM</strain>
    </source>
</reference>
<evidence type="ECO:0000313" key="2">
    <source>
        <dbReference type="Proteomes" id="UP000768646"/>
    </source>
</evidence>
<gene>
    <name evidence="1" type="ORF">PORY_001263</name>
</gene>
<comment type="caution">
    <text evidence="1">The sequence shown here is derived from an EMBL/GenBank/DDBJ whole genome shotgun (WGS) entry which is preliminary data.</text>
</comment>
<keyword evidence="2" id="KW-1185">Reference proteome</keyword>
<name>A0ACB7CDS0_9ASCO</name>
<protein>
    <submittedName>
        <fullName evidence="1">Uncharacterized protein</fullName>
    </submittedName>
</protein>
<sequence length="841" mass="97371">MSEQLLLNEVNQKLKDTINSEEKVDLLIKKSRLHINLNETNMALNTLLEAFWISPQRKDVRSSLNNLNRYFQEIKVFPIDYIKAILLDNVIKSNDQDIFNYFGGPNQDLRIENFINNGGIYELMEGFSKSLYNLHFHLVGHLVFMLCSKSDVASKAMITYISTNMFDSSFLSKVPDDVIKAMFLVFSKKNLWTSIKIWKLSLQNFFNDIGDEIIKKTKKQRQIMLLENILNIFSLEDSIFQFFCDSYSLYHMLSLFNLRNDKEIRALCSLIISKLIKKKDIEESLKNVILNFIVECLKKNTNEKLIEIYSIFIHLFTLDSSFSASLFLKSGFLEEICTDIQNDEEVNIFLLQMISSSCINIDCCKKLLEIFIPALTELRARNNIKVSSLSEIIVMKLTYQTGIKDNINNISKENILNLAKNLVSIISQDSINTDVSFIEGLTYVSMFSYIKEYLVSKKEIFEIFFKRIKEKPNDLDFIFPAFICIKNIVSYKPKLTEEQKLMLELKTILQESLKNHEDNLESDEEVSKRCLKIINYQILEIFNSVLSCKSDRIKTLCSKIILSLTKESKHRILLAKQGVIRILYNIIKESQTKTLTVDDSENNFQYPAIISLTRMLITVNPNLIFDRSRFQVNDIIIYIYECLKISDDNLLIQFECLLALTNLTSMNVEIREKFISIFWPSIELLWLSDNQLIQRSTVELLCNLVACPSGVTIFKKKEQRIDILLALADSHDKMTRCAAGGILATLSDDLSICESILKKKKGIETIINMMNEETDDLIHRGLVCMTNIIYLIDFKGRPIFKESNITKSLSEVIKRTKDKEIIDLSHQATRKLQEKLKNISE</sequence>
<proteinExistence type="predicted"/>
<accession>A0ACB7CDS0</accession>